<dbReference type="Proteomes" id="UP000798951">
    <property type="component" value="Unassembled WGS sequence"/>
</dbReference>
<keyword evidence="2" id="KW-1185">Reference proteome</keyword>
<comment type="caution">
    <text evidence="1">The sequence shown here is derived from an EMBL/GenBank/DDBJ whole genome shotgun (WGS) entry which is preliminary data.</text>
</comment>
<gene>
    <name evidence="1" type="ORF">FNL39_10831</name>
</gene>
<evidence type="ECO:0000313" key="2">
    <source>
        <dbReference type="Proteomes" id="UP000798951"/>
    </source>
</evidence>
<sequence>MRELWELLPRYEVDKLFVSDKFKRAFPEFKVTTYAEGVPATRAE</sequence>
<evidence type="ECO:0000313" key="1">
    <source>
        <dbReference type="EMBL" id="KAF0845223.1"/>
    </source>
</evidence>
<proteinExistence type="predicted"/>
<dbReference type="RefSeq" id="WP_255285064.1">
    <property type="nucleotide sequence ID" value="NZ_VMSD01000008.1"/>
</dbReference>
<reference evidence="1 2" key="1">
    <citation type="submission" date="2019-07" db="EMBL/GenBank/DDBJ databases">
        <title>Genomic Encyclopedia of Type Strains, Phase IV (KMG-IV): sequencing the most valuable type-strain genomes for metagenomic binning, comparative biology and taxonomic classification.</title>
        <authorList>
            <person name="Goeker M."/>
        </authorList>
    </citation>
    <scope>NUCLEOTIDE SEQUENCE [LARGE SCALE GENOMIC DNA]</scope>
    <source>
        <strain evidence="1 2">DSM 44831</strain>
    </source>
</reference>
<name>A0ABQ6YHU6_9NOCA</name>
<organism evidence="1 2">
    <name type="scientific">Nocardia caishijiensis</name>
    <dbReference type="NCBI Taxonomy" id="184756"/>
    <lineage>
        <taxon>Bacteria</taxon>
        <taxon>Bacillati</taxon>
        <taxon>Actinomycetota</taxon>
        <taxon>Actinomycetes</taxon>
        <taxon>Mycobacteriales</taxon>
        <taxon>Nocardiaceae</taxon>
        <taxon>Nocardia</taxon>
    </lineage>
</organism>
<dbReference type="EMBL" id="VMSD01000008">
    <property type="protein sequence ID" value="KAF0845223.1"/>
    <property type="molecule type" value="Genomic_DNA"/>
</dbReference>
<accession>A0ABQ6YHU6</accession>
<protein>
    <submittedName>
        <fullName evidence="1">Uncharacterized protein</fullName>
    </submittedName>
</protein>